<accession>A0A7W8E263</accession>
<evidence type="ECO:0000313" key="2">
    <source>
        <dbReference type="EMBL" id="MBB5056568.1"/>
    </source>
</evidence>
<dbReference type="RefSeq" id="WP_184214589.1">
    <property type="nucleotide sequence ID" value="NZ_JACHIP010000002.1"/>
</dbReference>
<sequence length="94" mass="10818">MANMLLSPKERNLTPDEVEHLDKRRRRGQLFLVICFQCLIVSTLLTLWSGQDLTYSPGWAHPVAYWNATTLILATFFGLTGLRLRRGSTEFISY</sequence>
<dbReference type="AlphaFoldDB" id="A0A7W8E263"/>
<name>A0A7W8E263_9BACT</name>
<protein>
    <submittedName>
        <fullName evidence="2">Uncharacterized protein</fullName>
    </submittedName>
</protein>
<keyword evidence="1" id="KW-0812">Transmembrane</keyword>
<evidence type="ECO:0000313" key="3">
    <source>
        <dbReference type="Proteomes" id="UP000540989"/>
    </source>
</evidence>
<organism evidence="2 3">
    <name type="scientific">Granulicella aggregans</name>
    <dbReference type="NCBI Taxonomy" id="474949"/>
    <lineage>
        <taxon>Bacteria</taxon>
        <taxon>Pseudomonadati</taxon>
        <taxon>Acidobacteriota</taxon>
        <taxon>Terriglobia</taxon>
        <taxon>Terriglobales</taxon>
        <taxon>Acidobacteriaceae</taxon>
        <taxon>Granulicella</taxon>
    </lineage>
</organism>
<evidence type="ECO:0000256" key="1">
    <source>
        <dbReference type="SAM" id="Phobius"/>
    </source>
</evidence>
<proteinExistence type="predicted"/>
<dbReference type="Proteomes" id="UP000540989">
    <property type="component" value="Unassembled WGS sequence"/>
</dbReference>
<feature type="transmembrane region" description="Helical" evidence="1">
    <location>
        <begin position="30"/>
        <end position="51"/>
    </location>
</feature>
<comment type="caution">
    <text evidence="2">The sequence shown here is derived from an EMBL/GenBank/DDBJ whole genome shotgun (WGS) entry which is preliminary data.</text>
</comment>
<gene>
    <name evidence="2" type="ORF">HDF16_001253</name>
</gene>
<feature type="transmembrane region" description="Helical" evidence="1">
    <location>
        <begin position="63"/>
        <end position="84"/>
    </location>
</feature>
<keyword evidence="1" id="KW-0472">Membrane</keyword>
<dbReference type="EMBL" id="JACHIP010000002">
    <property type="protein sequence ID" value="MBB5056568.1"/>
    <property type="molecule type" value="Genomic_DNA"/>
</dbReference>
<keyword evidence="3" id="KW-1185">Reference proteome</keyword>
<reference evidence="2 3" key="1">
    <citation type="submission" date="2020-08" db="EMBL/GenBank/DDBJ databases">
        <title>Genomic Encyclopedia of Type Strains, Phase IV (KMG-V): Genome sequencing to study the core and pangenomes of soil and plant-associated prokaryotes.</title>
        <authorList>
            <person name="Whitman W."/>
        </authorList>
    </citation>
    <scope>NUCLEOTIDE SEQUENCE [LARGE SCALE GENOMIC DNA]</scope>
    <source>
        <strain evidence="2 3">M8UP14</strain>
    </source>
</reference>
<keyword evidence="1" id="KW-1133">Transmembrane helix</keyword>